<dbReference type="EMBL" id="CAJFCW020000001">
    <property type="protein sequence ID" value="CAG9077820.1"/>
    <property type="molecule type" value="Genomic_DNA"/>
</dbReference>
<comment type="caution">
    <text evidence="1">The sequence shown here is derived from an EMBL/GenBank/DDBJ whole genome shotgun (WGS) entry which is preliminary data.</text>
</comment>
<dbReference type="EMBL" id="CAJFDH010000001">
    <property type="protein sequence ID" value="CAD5205517.1"/>
    <property type="molecule type" value="Genomic_DNA"/>
</dbReference>
<dbReference type="AlphaFoldDB" id="A0A811JQ71"/>
<dbReference type="Proteomes" id="UP000614601">
    <property type="component" value="Unassembled WGS sequence"/>
</dbReference>
<reference evidence="1" key="1">
    <citation type="submission" date="2020-09" db="EMBL/GenBank/DDBJ databases">
        <authorList>
            <person name="Kikuchi T."/>
        </authorList>
    </citation>
    <scope>NUCLEOTIDE SEQUENCE</scope>
    <source>
        <strain evidence="1">SH1</strain>
    </source>
</reference>
<dbReference type="Proteomes" id="UP000783686">
    <property type="component" value="Unassembled WGS sequence"/>
</dbReference>
<name>A0A811JQ71_9BILA</name>
<protein>
    <submittedName>
        <fullName evidence="1">Uncharacterized protein</fullName>
    </submittedName>
</protein>
<proteinExistence type="predicted"/>
<sequence length="115" mass="13726">MAFCFSEEFNRKGEKLTQRKFDFCKTFLCAGFYRNPKELSLHHKGKVVLHLVNDTCYKRSNSTYYGIAMNYLMAKVFHRPIHYTNVEERLNPDLFTDKGCEPWNVITKCDYYDDE</sequence>
<keyword evidence="2" id="KW-1185">Reference proteome</keyword>
<accession>A0A811JQ71</accession>
<gene>
    <name evidence="1" type="ORF">BOKJ2_LOCUS201</name>
</gene>
<organism evidence="1 2">
    <name type="scientific">Bursaphelenchus okinawaensis</name>
    <dbReference type="NCBI Taxonomy" id="465554"/>
    <lineage>
        <taxon>Eukaryota</taxon>
        <taxon>Metazoa</taxon>
        <taxon>Ecdysozoa</taxon>
        <taxon>Nematoda</taxon>
        <taxon>Chromadorea</taxon>
        <taxon>Rhabditida</taxon>
        <taxon>Tylenchina</taxon>
        <taxon>Tylenchomorpha</taxon>
        <taxon>Aphelenchoidea</taxon>
        <taxon>Aphelenchoididae</taxon>
        <taxon>Bursaphelenchus</taxon>
    </lineage>
</organism>
<evidence type="ECO:0000313" key="2">
    <source>
        <dbReference type="Proteomes" id="UP000614601"/>
    </source>
</evidence>
<evidence type="ECO:0000313" key="1">
    <source>
        <dbReference type="EMBL" id="CAD5205517.1"/>
    </source>
</evidence>